<reference evidence="2 3" key="1">
    <citation type="submission" date="2018-01" db="EMBL/GenBank/DDBJ databases">
        <title>The whole genome sequencing and assembly of Paenibacillus chitinolyticus KCCM 41400 strain.</title>
        <authorList>
            <person name="Kim J.-Y."/>
            <person name="Park M.-K."/>
            <person name="Lee Y.-J."/>
            <person name="Yi H."/>
            <person name="Bahn Y.-S."/>
            <person name="Kim J.F."/>
            <person name="Lee D.-W."/>
        </authorList>
    </citation>
    <scope>NUCLEOTIDE SEQUENCE [LARGE SCALE GENOMIC DNA]</scope>
    <source>
        <strain evidence="2 3">KCCM 41400</strain>
    </source>
</reference>
<dbReference type="GeneID" id="95376863"/>
<dbReference type="OrthoDB" id="9784036at2"/>
<dbReference type="Gene3D" id="3.40.50.1820">
    <property type="entry name" value="alpha/beta hydrolase"/>
    <property type="match status" value="1"/>
</dbReference>
<dbReference type="SUPFAM" id="SSF53474">
    <property type="entry name" value="alpha/beta-Hydrolases"/>
    <property type="match status" value="1"/>
</dbReference>
<dbReference type="KEGG" id="pchi:PC41400_18885"/>
<dbReference type="PANTHER" id="PTHR48098">
    <property type="entry name" value="ENTEROCHELIN ESTERASE-RELATED"/>
    <property type="match status" value="1"/>
</dbReference>
<dbReference type="EMBL" id="CP026520">
    <property type="protein sequence ID" value="QAV19617.1"/>
    <property type="molecule type" value="Genomic_DNA"/>
</dbReference>
<dbReference type="InterPro" id="IPR050583">
    <property type="entry name" value="Mycobacterial_A85_antigen"/>
</dbReference>
<evidence type="ECO:0000313" key="4">
    <source>
        <dbReference type="Proteomes" id="UP001527202"/>
    </source>
</evidence>
<gene>
    <name evidence="1" type="ORF">M5X16_12590</name>
    <name evidence="2" type="ORF">PC41400_18885</name>
</gene>
<dbReference type="RefSeq" id="WP_042226887.1">
    <property type="nucleotide sequence ID" value="NZ_CP026520.1"/>
</dbReference>
<sequence length="452" mass="50912">MSSSRLIEINPFYSYTLKNERTIYVYLPPSYHSDDRKRYPVLYMQDGQHVFFKDRKGESWDVHLTVDELTAQGRMREIIVVAVSHVEDARIAEYMHANPDGHNIFQTTNQGELYETFLVREVKPFIDATYRTLTEKEHTALMGSSAGGLVSYNIGFRQPETFGMIGALCPFFVSVDPATMEDRWLSAVYTDKKPLKIWMDVGDAEGFTVMEKHVRQVADTLMEAGYKPGGDFMYYFAVGSGHSQKDWAARVHAPLLYFFGEIGTPVRIDLHGPERIGLQGPSCALNPVVHYDSGFMMTDLDADYEVTDPGIVEVTAEGRLLPKREGNVTVRYKRQGLTASLDLTVVPHLSGTVSVTMFVEVPVCTPKTDKLYAGIELPMIGERLYGGTFQVPRGISFEFRISRGLGKHETDASGREIPYRKFTAREGLELSYRVEHWVDVPPDTEAKEAANG</sequence>
<evidence type="ECO:0000313" key="2">
    <source>
        <dbReference type="EMBL" id="QAV19617.1"/>
    </source>
</evidence>
<keyword evidence="1" id="KW-0378">Hydrolase</keyword>
<dbReference type="Proteomes" id="UP001527202">
    <property type="component" value="Unassembled WGS sequence"/>
</dbReference>
<dbReference type="Proteomes" id="UP000288943">
    <property type="component" value="Chromosome"/>
</dbReference>
<evidence type="ECO:0000313" key="1">
    <source>
        <dbReference type="EMBL" id="MCY9596612.1"/>
    </source>
</evidence>
<dbReference type="EMBL" id="JAMDMJ010000013">
    <property type="protein sequence ID" value="MCY9596612.1"/>
    <property type="molecule type" value="Genomic_DNA"/>
</dbReference>
<evidence type="ECO:0000313" key="3">
    <source>
        <dbReference type="Proteomes" id="UP000288943"/>
    </source>
</evidence>
<dbReference type="InterPro" id="IPR029058">
    <property type="entry name" value="AB_hydrolase_fold"/>
</dbReference>
<dbReference type="GO" id="GO:0016787">
    <property type="term" value="F:hydrolase activity"/>
    <property type="evidence" value="ECO:0007669"/>
    <property type="project" value="UniProtKB-KW"/>
</dbReference>
<name>A0A410WZ69_9BACL</name>
<dbReference type="AlphaFoldDB" id="A0A410WZ69"/>
<organism evidence="2 3">
    <name type="scientific">Paenibacillus chitinolyticus</name>
    <dbReference type="NCBI Taxonomy" id="79263"/>
    <lineage>
        <taxon>Bacteria</taxon>
        <taxon>Bacillati</taxon>
        <taxon>Bacillota</taxon>
        <taxon>Bacilli</taxon>
        <taxon>Bacillales</taxon>
        <taxon>Paenibacillaceae</taxon>
        <taxon>Paenibacillus</taxon>
    </lineage>
</organism>
<protein>
    <submittedName>
        <fullName evidence="1">Alpha/beta hydrolase-fold protein</fullName>
    </submittedName>
    <submittedName>
        <fullName evidence="2">Esterase family protein</fullName>
    </submittedName>
</protein>
<reference evidence="1 4" key="2">
    <citation type="submission" date="2022-05" db="EMBL/GenBank/DDBJ databases">
        <title>Genome Sequencing of Bee-Associated Microbes.</title>
        <authorList>
            <person name="Dunlap C."/>
        </authorList>
    </citation>
    <scope>NUCLEOTIDE SEQUENCE [LARGE SCALE GENOMIC DNA]</scope>
    <source>
        <strain evidence="1 4">NRRL B-23120</strain>
    </source>
</reference>
<accession>A0A410WZ69</accession>
<dbReference type="Pfam" id="PF00756">
    <property type="entry name" value="Esterase"/>
    <property type="match status" value="1"/>
</dbReference>
<dbReference type="PANTHER" id="PTHR48098:SF6">
    <property type="entry name" value="FERRI-BACILLIBACTIN ESTERASE BESA"/>
    <property type="match status" value="1"/>
</dbReference>
<keyword evidence="4" id="KW-1185">Reference proteome</keyword>
<proteinExistence type="predicted"/>
<dbReference type="InterPro" id="IPR000801">
    <property type="entry name" value="Esterase-like"/>
</dbReference>